<evidence type="ECO:0000256" key="1">
    <source>
        <dbReference type="ARBA" id="ARBA00004651"/>
    </source>
</evidence>
<reference evidence="8" key="1">
    <citation type="submission" date="2023-06" db="EMBL/GenBank/DDBJ databases">
        <title>Survivors Of The Sea: Transcriptome response of Skeletonema marinoi to long-term dormancy.</title>
        <authorList>
            <person name="Pinder M.I.M."/>
            <person name="Kourtchenko O."/>
            <person name="Robertson E.K."/>
            <person name="Larsson T."/>
            <person name="Maumus F."/>
            <person name="Osuna-Cruz C.M."/>
            <person name="Vancaester E."/>
            <person name="Stenow R."/>
            <person name="Vandepoele K."/>
            <person name="Ploug H."/>
            <person name="Bruchert V."/>
            <person name="Godhe A."/>
            <person name="Topel M."/>
        </authorList>
    </citation>
    <scope>NUCLEOTIDE SEQUENCE</scope>
    <source>
        <strain evidence="8">R05AC</strain>
    </source>
</reference>
<keyword evidence="5 7" id="KW-1133">Transmembrane helix</keyword>
<accession>A0AAD8YCU0</accession>
<evidence type="ECO:0000256" key="4">
    <source>
        <dbReference type="ARBA" id="ARBA00022692"/>
    </source>
</evidence>
<name>A0AAD8YCU0_9STRA</name>
<dbReference type="Pfam" id="PF02417">
    <property type="entry name" value="Chromate_transp"/>
    <property type="match status" value="2"/>
</dbReference>
<evidence type="ECO:0000256" key="5">
    <source>
        <dbReference type="ARBA" id="ARBA00022989"/>
    </source>
</evidence>
<keyword evidence="4 7" id="KW-0812">Transmembrane</keyword>
<keyword evidence="6 7" id="KW-0472">Membrane</keyword>
<comment type="caution">
    <text evidence="8">The sequence shown here is derived from an EMBL/GenBank/DDBJ whole genome shotgun (WGS) entry which is preliminary data.</text>
</comment>
<comment type="subcellular location">
    <subcellularLocation>
        <location evidence="1">Cell membrane</location>
        <topology evidence="1">Multi-pass membrane protein</topology>
    </subcellularLocation>
</comment>
<dbReference type="PANTHER" id="PTHR33567:SF3">
    <property type="entry name" value="CHROMATE ION TRANSPORTER (EUROFUNG)"/>
    <property type="match status" value="1"/>
</dbReference>
<feature type="transmembrane region" description="Helical" evidence="7">
    <location>
        <begin position="206"/>
        <end position="223"/>
    </location>
</feature>
<dbReference type="GO" id="GO:0005886">
    <property type="term" value="C:plasma membrane"/>
    <property type="evidence" value="ECO:0007669"/>
    <property type="project" value="UniProtKB-SubCell"/>
</dbReference>
<comment type="similarity">
    <text evidence="2">Belongs to the chromate ion transporter (CHR) (TC 2.A.51) family.</text>
</comment>
<keyword evidence="9" id="KW-1185">Reference proteome</keyword>
<evidence type="ECO:0000256" key="2">
    <source>
        <dbReference type="ARBA" id="ARBA00005262"/>
    </source>
</evidence>
<sequence>MAEEDNPKEVTVAAVAAETSDEFVQDAVPEKIDANDAEQTESNGQLEVASGDVDNGKTAAELLEEDIPWIERFKQVFWTYLPLGFVAFGGPQAHVAILRDHLVVQRNWLDEDQFTELFAIGQGLPGPTSTQLVVSTALARAGPIGGLTAFFLWNLPGLIVLTVCGVLIATFVDENNPPWYLIGLPPAAISLVFKAFYGFGKKLDKLGIILCLISSLVAIMINGSRPKIDPLWSQYIYPSMLACGGIVSYLDSIRGTDVKIFGKIRRVPGKPYGTYKSASKGWDAESDLTMRRIGIPIWVGALIWIAWAVILAVTVSVVGRMRRNGETPNQYLEIFEVMYRIGSLIFGGGQVVLPMLQTEVVPMWMKKDAFLQGLGLAQSMPGPLFNFSSYLGAVYKGVPGALVAYLGLFGPGVMLIFGMVPFWARLRHVKWFKSTLNGVNATAIGLVGAACVILWEGAVTTFADAMVFTLALCLAVVYGIGAPWVVLTGGVFGAILHKDALGLGQNEWCSLGQDL</sequence>
<organism evidence="8 9">
    <name type="scientific">Skeletonema marinoi</name>
    <dbReference type="NCBI Taxonomy" id="267567"/>
    <lineage>
        <taxon>Eukaryota</taxon>
        <taxon>Sar</taxon>
        <taxon>Stramenopiles</taxon>
        <taxon>Ochrophyta</taxon>
        <taxon>Bacillariophyta</taxon>
        <taxon>Coscinodiscophyceae</taxon>
        <taxon>Thalassiosirophycidae</taxon>
        <taxon>Thalassiosirales</taxon>
        <taxon>Skeletonemataceae</taxon>
        <taxon>Skeletonema</taxon>
        <taxon>Skeletonema marinoi-dohrnii complex</taxon>
    </lineage>
</organism>
<evidence type="ECO:0000256" key="3">
    <source>
        <dbReference type="ARBA" id="ARBA00022475"/>
    </source>
</evidence>
<dbReference type="EMBL" id="JATAAI010000009">
    <property type="protein sequence ID" value="KAK1743224.1"/>
    <property type="molecule type" value="Genomic_DNA"/>
</dbReference>
<feature type="transmembrane region" description="Helical" evidence="7">
    <location>
        <begin position="337"/>
        <end position="357"/>
    </location>
</feature>
<evidence type="ECO:0000313" key="9">
    <source>
        <dbReference type="Proteomes" id="UP001224775"/>
    </source>
</evidence>
<protein>
    <submittedName>
        <fullName evidence="8">Chromate transporter</fullName>
    </submittedName>
</protein>
<feature type="transmembrane region" description="Helical" evidence="7">
    <location>
        <begin position="178"/>
        <end position="199"/>
    </location>
</feature>
<evidence type="ECO:0000313" key="8">
    <source>
        <dbReference type="EMBL" id="KAK1743224.1"/>
    </source>
</evidence>
<feature type="transmembrane region" description="Helical" evidence="7">
    <location>
        <begin position="436"/>
        <end position="455"/>
    </location>
</feature>
<feature type="transmembrane region" description="Helical" evidence="7">
    <location>
        <begin position="150"/>
        <end position="172"/>
    </location>
</feature>
<dbReference type="InterPro" id="IPR003370">
    <property type="entry name" value="Chromate_transpt"/>
</dbReference>
<dbReference type="Proteomes" id="UP001224775">
    <property type="component" value="Unassembled WGS sequence"/>
</dbReference>
<keyword evidence="3" id="KW-1003">Cell membrane</keyword>
<evidence type="ECO:0000256" key="6">
    <source>
        <dbReference type="ARBA" id="ARBA00023136"/>
    </source>
</evidence>
<gene>
    <name evidence="8" type="ORF">QTG54_005845</name>
</gene>
<feature type="transmembrane region" description="Helical" evidence="7">
    <location>
        <begin position="467"/>
        <end position="496"/>
    </location>
</feature>
<dbReference type="AlphaFoldDB" id="A0AAD8YCU0"/>
<feature type="transmembrane region" description="Helical" evidence="7">
    <location>
        <begin position="402"/>
        <end position="424"/>
    </location>
</feature>
<feature type="transmembrane region" description="Helical" evidence="7">
    <location>
        <begin position="295"/>
        <end position="317"/>
    </location>
</feature>
<evidence type="ECO:0000256" key="7">
    <source>
        <dbReference type="SAM" id="Phobius"/>
    </source>
</evidence>
<dbReference type="PANTHER" id="PTHR33567">
    <property type="entry name" value="CHROMATE ION TRANSPORTER (EUROFUNG)"/>
    <property type="match status" value="1"/>
</dbReference>
<proteinExistence type="inferred from homology"/>
<dbReference type="GO" id="GO:0015109">
    <property type="term" value="F:chromate transmembrane transporter activity"/>
    <property type="evidence" value="ECO:0007669"/>
    <property type="project" value="InterPro"/>
</dbReference>